<sequence length="282" mass="32283">MPSHYRAMQLVHRDLQASPLSAIARRSELSAGKGKSLPGHASPSAYAAESRKISLPATVSHWAMRIEVCHRKNLETARDIFTNVSGPQKSPGRGREKDIRTWKYFGLVNPDGKKCELDETEWKERDCPTSRVCGSSNEDDHKIRYMALSAMAKFGDYGLMTNNCQDFALYLFLTVANVIEHPQRLLQLASERRMATQPLLTVQRIQREQEFSAVPGLTQIFDEIVADDRKCQRIFTWLIATDFAFEDDMYGEKALNFSLAYPDLRSEPNMPYRRRNVIYQLD</sequence>
<organism evidence="1 2">
    <name type="scientific">Hortaea werneckii</name>
    <name type="common">Black yeast</name>
    <name type="synonym">Cladosporium werneckii</name>
    <dbReference type="NCBI Taxonomy" id="91943"/>
    <lineage>
        <taxon>Eukaryota</taxon>
        <taxon>Fungi</taxon>
        <taxon>Dikarya</taxon>
        <taxon>Ascomycota</taxon>
        <taxon>Pezizomycotina</taxon>
        <taxon>Dothideomycetes</taxon>
        <taxon>Dothideomycetidae</taxon>
        <taxon>Mycosphaerellales</taxon>
        <taxon>Teratosphaeriaceae</taxon>
        <taxon>Hortaea</taxon>
    </lineage>
</organism>
<evidence type="ECO:0000313" key="1">
    <source>
        <dbReference type="EMBL" id="RMY98380.1"/>
    </source>
</evidence>
<reference evidence="1 2" key="1">
    <citation type="journal article" date="2018" name="BMC Genomics">
        <title>Genomic evidence for intraspecific hybridization in a clonal and extremely halotolerant yeast.</title>
        <authorList>
            <person name="Gostincar C."/>
            <person name="Stajich J.E."/>
            <person name="Zupancic J."/>
            <person name="Zalar P."/>
            <person name="Gunde-Cimerman N."/>
        </authorList>
    </citation>
    <scope>NUCLEOTIDE SEQUENCE [LARGE SCALE GENOMIC DNA]</scope>
    <source>
        <strain evidence="1 2">EXF-10513</strain>
    </source>
</reference>
<proteinExistence type="predicted"/>
<protein>
    <submittedName>
        <fullName evidence="1">Uncharacterized protein</fullName>
    </submittedName>
</protein>
<comment type="caution">
    <text evidence="1">The sequence shown here is derived from an EMBL/GenBank/DDBJ whole genome shotgun (WGS) entry which is preliminary data.</text>
</comment>
<dbReference type="Proteomes" id="UP000269539">
    <property type="component" value="Unassembled WGS sequence"/>
</dbReference>
<name>A0A3M7GB46_HORWE</name>
<dbReference type="VEuPathDB" id="FungiDB:BTJ68_04502"/>
<dbReference type="EMBL" id="QWIO01000377">
    <property type="protein sequence ID" value="RMY98380.1"/>
    <property type="molecule type" value="Genomic_DNA"/>
</dbReference>
<dbReference type="AlphaFoldDB" id="A0A3M7GB46"/>
<accession>A0A3M7GB46</accession>
<evidence type="ECO:0000313" key="2">
    <source>
        <dbReference type="Proteomes" id="UP000269539"/>
    </source>
</evidence>
<gene>
    <name evidence="1" type="ORF">D0864_04405</name>
</gene>